<organism evidence="2 3">
    <name type="scientific">Sandaracinomonas limnophila</name>
    <dbReference type="NCBI Taxonomy" id="1862386"/>
    <lineage>
        <taxon>Bacteria</taxon>
        <taxon>Pseudomonadati</taxon>
        <taxon>Bacteroidota</taxon>
        <taxon>Cytophagia</taxon>
        <taxon>Cytophagales</taxon>
        <taxon>Flectobacillaceae</taxon>
        <taxon>Sandaracinomonas</taxon>
    </lineage>
</organism>
<feature type="transmembrane region" description="Helical" evidence="1">
    <location>
        <begin position="274"/>
        <end position="292"/>
    </location>
</feature>
<keyword evidence="1" id="KW-1133">Transmembrane helix</keyword>
<feature type="transmembrane region" description="Helical" evidence="1">
    <location>
        <begin position="141"/>
        <end position="163"/>
    </location>
</feature>
<feature type="transmembrane region" description="Helical" evidence="1">
    <location>
        <begin position="12"/>
        <end position="30"/>
    </location>
</feature>
<evidence type="ECO:0000256" key="1">
    <source>
        <dbReference type="SAM" id="Phobius"/>
    </source>
</evidence>
<reference evidence="2 3" key="1">
    <citation type="submission" date="2019-01" db="EMBL/GenBank/DDBJ databases">
        <authorList>
            <person name="Chen W.-M."/>
        </authorList>
    </citation>
    <scope>NUCLEOTIDE SEQUENCE [LARGE SCALE GENOMIC DNA]</scope>
    <source>
        <strain evidence="2 3">FSY-15</strain>
    </source>
</reference>
<evidence type="ECO:0000313" key="3">
    <source>
        <dbReference type="Proteomes" id="UP000282832"/>
    </source>
</evidence>
<feature type="transmembrane region" description="Helical" evidence="1">
    <location>
        <begin position="312"/>
        <end position="333"/>
    </location>
</feature>
<gene>
    <name evidence="2" type="ORF">EOJ36_11065</name>
</gene>
<proteinExistence type="predicted"/>
<evidence type="ECO:0000313" key="2">
    <source>
        <dbReference type="EMBL" id="RVU23609.1"/>
    </source>
</evidence>
<feature type="transmembrane region" description="Helical" evidence="1">
    <location>
        <begin position="345"/>
        <end position="369"/>
    </location>
</feature>
<feature type="transmembrane region" description="Helical" evidence="1">
    <location>
        <begin position="238"/>
        <end position="262"/>
    </location>
</feature>
<feature type="transmembrane region" description="Helical" evidence="1">
    <location>
        <begin position="381"/>
        <end position="400"/>
    </location>
</feature>
<dbReference type="OrthoDB" id="2827525at2"/>
<dbReference type="RefSeq" id="WP_127805341.1">
    <property type="nucleotide sequence ID" value="NZ_SACY01000005.1"/>
</dbReference>
<feature type="transmembrane region" description="Helical" evidence="1">
    <location>
        <begin position="183"/>
        <end position="201"/>
    </location>
</feature>
<protein>
    <submittedName>
        <fullName evidence="2">Uncharacterized protein</fullName>
    </submittedName>
</protein>
<keyword evidence="1" id="KW-0812">Transmembrane</keyword>
<dbReference type="AlphaFoldDB" id="A0A437PN87"/>
<keyword evidence="1" id="KW-0472">Membrane</keyword>
<feature type="transmembrane region" description="Helical" evidence="1">
    <location>
        <begin position="107"/>
        <end position="129"/>
    </location>
</feature>
<feature type="transmembrane region" description="Helical" evidence="1">
    <location>
        <begin position="213"/>
        <end position="232"/>
    </location>
</feature>
<keyword evidence="3" id="KW-1185">Reference proteome</keyword>
<accession>A0A437PN87</accession>
<name>A0A437PN87_9BACT</name>
<feature type="transmembrane region" description="Helical" evidence="1">
    <location>
        <begin position="84"/>
        <end position="101"/>
    </location>
</feature>
<comment type="caution">
    <text evidence="2">The sequence shown here is derived from an EMBL/GenBank/DDBJ whole genome shotgun (WGS) entry which is preliminary data.</text>
</comment>
<sequence length="404" mass="46815">MNKSVLSFWVSRLALINLMILAFLGIILRYKIAFSLPFIQQKFLLHSHSHFAFSGWVSQMIMTCIVLSFQANFSEKQNRIFQRILIYNSVFSCAQLFAFLFQGYGLYSIIFSSTTTLISFYFGILFWRICNQSIQQPGIQFFKSALVFNVVSSIGTGSLVYLMVNQITHQEWYLASVYFFLHFQYNGFFIFSLLGLFFHLMNHWNVQMKHLDSIFWMLTISLPFAYLLSIIWANLPWYIYLLAVSAAFMQFFGWISILFLFVKNKVVQAFLKQPTRLLFWLAFLSGTLKFFLQLVSVIPSVSQYAFGFRPIVIAYLHLVLLGFVTLFLIGYFIQQVGIKISKITWFGLILFLLGILGNELVLMFQGLSFFGFWSPAHSNELLLGMAGMMFLGLIGVNLGLRYIR</sequence>
<feature type="transmembrane region" description="Helical" evidence="1">
    <location>
        <begin position="50"/>
        <end position="72"/>
    </location>
</feature>
<dbReference type="EMBL" id="SACY01000005">
    <property type="protein sequence ID" value="RVU23609.1"/>
    <property type="molecule type" value="Genomic_DNA"/>
</dbReference>
<dbReference type="Proteomes" id="UP000282832">
    <property type="component" value="Unassembled WGS sequence"/>
</dbReference>